<organism evidence="2 3">
    <name type="scientific">Chitinophaga filiformis</name>
    <name type="common">Myxococcus filiformis</name>
    <name type="synonym">Flexibacter filiformis</name>
    <dbReference type="NCBI Taxonomy" id="104663"/>
    <lineage>
        <taxon>Bacteria</taxon>
        <taxon>Pseudomonadati</taxon>
        <taxon>Bacteroidota</taxon>
        <taxon>Chitinophagia</taxon>
        <taxon>Chitinophagales</taxon>
        <taxon>Chitinophagaceae</taxon>
        <taxon>Chitinophaga</taxon>
    </lineage>
</organism>
<evidence type="ECO:0000313" key="2">
    <source>
        <dbReference type="EMBL" id="SDH16605.1"/>
    </source>
</evidence>
<gene>
    <name evidence="2" type="ORF">SAMN04488121_109142</name>
</gene>
<keyword evidence="1" id="KW-0732">Signal</keyword>
<accession>A0A1G8A6K2</accession>
<feature type="chain" id="PRO_5011689741" evidence="1">
    <location>
        <begin position="20"/>
        <end position="234"/>
    </location>
</feature>
<evidence type="ECO:0000256" key="1">
    <source>
        <dbReference type="SAM" id="SignalP"/>
    </source>
</evidence>
<reference evidence="2 3" key="1">
    <citation type="submission" date="2016-10" db="EMBL/GenBank/DDBJ databases">
        <authorList>
            <person name="de Groot N.N."/>
        </authorList>
    </citation>
    <scope>NUCLEOTIDE SEQUENCE [LARGE SCALE GENOMIC DNA]</scope>
    <source>
        <strain evidence="2 3">DSM 527</strain>
    </source>
</reference>
<dbReference type="EMBL" id="FNBN01000009">
    <property type="protein sequence ID" value="SDH16605.1"/>
    <property type="molecule type" value="Genomic_DNA"/>
</dbReference>
<proteinExistence type="predicted"/>
<name>A0A1G8A6K2_CHIFI</name>
<dbReference type="STRING" id="104663.SAMN04488121_109142"/>
<evidence type="ECO:0000313" key="3">
    <source>
        <dbReference type="Proteomes" id="UP000199045"/>
    </source>
</evidence>
<protein>
    <submittedName>
        <fullName evidence="2">Uncharacterized protein</fullName>
    </submittedName>
</protein>
<dbReference type="AlphaFoldDB" id="A0A1G8A6K2"/>
<dbReference type="Proteomes" id="UP000199045">
    <property type="component" value="Unassembled WGS sequence"/>
</dbReference>
<feature type="signal peptide" evidence="1">
    <location>
        <begin position="1"/>
        <end position="19"/>
    </location>
</feature>
<sequence length="234" mass="25101">MSTSLTVFFIVFFPILACAETDSLQAKYFSIGFKKAGICFGNSTVYTGLRFNLMNKKVRTLNGFDLTLLDLDEDDNRTSNGISIGIVGKMQAQNNGLSIGGFMNAAERQNGIMLAAVMGGGTRLNGVGVMGGMMTDIVNGLAISAFLSDNRYIRDSAQNVVNGVALSLFIANIGEVRGMTVAACNLSILHKGLAIGGINRTSRLKGVQIGLYNIALNNPRGFRRLPFINMHFGK</sequence>